<dbReference type="InterPro" id="IPR050553">
    <property type="entry name" value="Thioredoxin_ResA/DsbE_sf"/>
</dbReference>
<dbReference type="PROSITE" id="PS51352">
    <property type="entry name" value="THIOREDOXIN_2"/>
    <property type="match status" value="1"/>
</dbReference>
<dbReference type="CDD" id="cd02966">
    <property type="entry name" value="TlpA_like_family"/>
    <property type="match status" value="1"/>
</dbReference>
<feature type="domain" description="Thioredoxin" evidence="5">
    <location>
        <begin position="315"/>
        <end position="460"/>
    </location>
</feature>
<dbReference type="PROSITE" id="PS51257">
    <property type="entry name" value="PROKAR_LIPOPROTEIN"/>
    <property type="match status" value="1"/>
</dbReference>
<name>A0ABY3YLI6_9FLAO</name>
<evidence type="ECO:0000259" key="5">
    <source>
        <dbReference type="PROSITE" id="PS51352"/>
    </source>
</evidence>
<gene>
    <name evidence="6" type="ORF">MQE36_15940</name>
</gene>
<evidence type="ECO:0000313" key="7">
    <source>
        <dbReference type="Proteomes" id="UP000829476"/>
    </source>
</evidence>
<dbReference type="Gene3D" id="3.40.30.10">
    <property type="entry name" value="Glutaredoxin"/>
    <property type="match status" value="1"/>
</dbReference>
<evidence type="ECO:0000256" key="4">
    <source>
        <dbReference type="ARBA" id="ARBA00023284"/>
    </source>
</evidence>
<dbReference type="Pfam" id="PF13905">
    <property type="entry name" value="Thioredoxin_8"/>
    <property type="match status" value="1"/>
</dbReference>
<dbReference type="PANTHER" id="PTHR42852">
    <property type="entry name" value="THIOL:DISULFIDE INTERCHANGE PROTEIN DSBE"/>
    <property type="match status" value="1"/>
</dbReference>
<dbReference type="InterPro" id="IPR012336">
    <property type="entry name" value="Thioredoxin-like_fold"/>
</dbReference>
<dbReference type="EMBL" id="CP094326">
    <property type="protein sequence ID" value="UNY98558.1"/>
    <property type="molecule type" value="Genomic_DNA"/>
</dbReference>
<dbReference type="PANTHER" id="PTHR42852:SF6">
    <property type="entry name" value="THIOL:DISULFIDE INTERCHANGE PROTEIN DSBE"/>
    <property type="match status" value="1"/>
</dbReference>
<dbReference type="Proteomes" id="UP000829476">
    <property type="component" value="Chromosome"/>
</dbReference>
<keyword evidence="2" id="KW-0201">Cytochrome c-type biogenesis</keyword>
<dbReference type="InterPro" id="IPR013766">
    <property type="entry name" value="Thioredoxin_domain"/>
</dbReference>
<keyword evidence="7" id="KW-1185">Reference proteome</keyword>
<dbReference type="RefSeq" id="WP_242936964.1">
    <property type="nucleotide sequence ID" value="NZ_CP094326.1"/>
</dbReference>
<evidence type="ECO:0000256" key="3">
    <source>
        <dbReference type="ARBA" id="ARBA00023157"/>
    </source>
</evidence>
<comment type="subcellular location">
    <subcellularLocation>
        <location evidence="1">Cell envelope</location>
    </subcellularLocation>
</comment>
<keyword evidence="4" id="KW-0676">Redox-active center</keyword>
<dbReference type="InterPro" id="IPR036249">
    <property type="entry name" value="Thioredoxin-like_sf"/>
</dbReference>
<sequence>MKKIIIILTFLVFTACHKEPKVTYTVINGKIASKGEVNKLILTNNDRDFKYEIALLEDGSFQDSLTIEPGLYTLSAGHRKSIDIVFFRGDDLFITFDADNLDTSLRFEGKGSDENNLLQAINKKIKEWNQQKPETCLFGEKDFKSTLIEKKEELLTLLNDSMQLNPAFKNFRERHINYWYIYSLSRYQGEHRYYAKTPEFTVSDDFLSETKHIDYGIDNDYRASVYYYRLVNDKHWEKTDSLVKAGASSSSVARLESANGFKSEYIRNALLYRSILGILALDNIFKPSYDTYIKLSTNQEHKNMVTEKYQEVKVLEKGNPSPGFIDYENYSGGFTSLDQLKGKYVYIDVWATWCGPCKAEMPFLKEVEKKYHENDNIEFVSISVDSKKEYDKWKTMIKEKELIGIQLIADNAFKSDFIRLYQIIGIPQFILIDPDGNIVNRSAPRPSSPRLIELFNELGI</sequence>
<evidence type="ECO:0000256" key="2">
    <source>
        <dbReference type="ARBA" id="ARBA00022748"/>
    </source>
</evidence>
<evidence type="ECO:0000256" key="1">
    <source>
        <dbReference type="ARBA" id="ARBA00004196"/>
    </source>
</evidence>
<dbReference type="SUPFAM" id="SSF52833">
    <property type="entry name" value="Thioredoxin-like"/>
    <property type="match status" value="1"/>
</dbReference>
<evidence type="ECO:0000313" key="6">
    <source>
        <dbReference type="EMBL" id="UNY98558.1"/>
    </source>
</evidence>
<proteinExistence type="predicted"/>
<reference evidence="6 7" key="1">
    <citation type="journal article" date="2018" name="Int. J. Syst. Evol. Microbiol.">
        <title>Zhouia spongiae sp. nov., isolated from a marine sponge.</title>
        <authorList>
            <person name="Zhuang L."/>
            <person name="Lin B."/>
            <person name="Qin F."/>
            <person name="Luo L."/>
        </authorList>
    </citation>
    <scope>NUCLEOTIDE SEQUENCE [LARGE SCALE GENOMIC DNA]</scope>
    <source>
        <strain evidence="6 7">HN-Y44</strain>
    </source>
</reference>
<keyword evidence="3" id="KW-1015">Disulfide bond</keyword>
<protein>
    <submittedName>
        <fullName evidence="6">TlpA family protein disulfide reductase</fullName>
    </submittedName>
</protein>
<accession>A0ABY3YLI6</accession>
<organism evidence="6 7">
    <name type="scientific">Zhouia spongiae</name>
    <dbReference type="NCBI Taxonomy" id="2202721"/>
    <lineage>
        <taxon>Bacteria</taxon>
        <taxon>Pseudomonadati</taxon>
        <taxon>Bacteroidota</taxon>
        <taxon>Flavobacteriia</taxon>
        <taxon>Flavobacteriales</taxon>
        <taxon>Flavobacteriaceae</taxon>
        <taxon>Zhouia</taxon>
    </lineage>
</organism>